<dbReference type="EMBL" id="CALTRL010001493">
    <property type="protein sequence ID" value="CAH7672729.1"/>
    <property type="molecule type" value="Genomic_DNA"/>
</dbReference>
<dbReference type="GO" id="GO:0045944">
    <property type="term" value="P:positive regulation of transcription by RNA polymerase II"/>
    <property type="evidence" value="ECO:0007669"/>
    <property type="project" value="TreeGrafter"/>
</dbReference>
<keyword evidence="8" id="KW-1185">Reference proteome</keyword>
<proteinExistence type="predicted"/>
<reference evidence="7" key="1">
    <citation type="submission" date="2022-06" db="EMBL/GenBank/DDBJ databases">
        <authorList>
            <consortium name="SYNGENTA / RWTH Aachen University"/>
        </authorList>
    </citation>
    <scope>NUCLEOTIDE SEQUENCE</scope>
</reference>
<dbReference type="PROSITE" id="PS00518">
    <property type="entry name" value="ZF_RING_1"/>
    <property type="match status" value="1"/>
</dbReference>
<accession>A0AAV0ATL1</accession>
<keyword evidence="5" id="KW-0862">Zinc</keyword>
<evidence type="ECO:0000313" key="8">
    <source>
        <dbReference type="Proteomes" id="UP001153365"/>
    </source>
</evidence>
<dbReference type="GO" id="GO:0000976">
    <property type="term" value="F:transcription cis-regulatory region binding"/>
    <property type="evidence" value="ECO:0007669"/>
    <property type="project" value="TreeGrafter"/>
</dbReference>
<evidence type="ECO:0000313" key="7">
    <source>
        <dbReference type="EMBL" id="CAH7672729.1"/>
    </source>
</evidence>
<dbReference type="InterPro" id="IPR039739">
    <property type="entry name" value="MAG2/RNF10"/>
</dbReference>
<name>A0AAV0ATL1_PHAPC</name>
<dbReference type="Pfam" id="PF00097">
    <property type="entry name" value="zf-C3HC4"/>
    <property type="match status" value="1"/>
</dbReference>
<organism evidence="7 8">
    <name type="scientific">Phakopsora pachyrhizi</name>
    <name type="common">Asian soybean rust disease fungus</name>
    <dbReference type="NCBI Taxonomy" id="170000"/>
    <lineage>
        <taxon>Eukaryota</taxon>
        <taxon>Fungi</taxon>
        <taxon>Dikarya</taxon>
        <taxon>Basidiomycota</taxon>
        <taxon>Pucciniomycotina</taxon>
        <taxon>Pucciniomycetes</taxon>
        <taxon>Pucciniales</taxon>
        <taxon>Phakopsoraceae</taxon>
        <taxon>Phakopsora</taxon>
    </lineage>
</organism>
<dbReference type="PANTHER" id="PTHR12983:SF9">
    <property type="entry name" value="E3 UBIQUITIN-PROTEIN LIGASE RNF10"/>
    <property type="match status" value="1"/>
</dbReference>
<gene>
    <name evidence="7" type="ORF">PPACK8108_LOCUS7559</name>
</gene>
<evidence type="ECO:0000256" key="5">
    <source>
        <dbReference type="ARBA" id="ARBA00022833"/>
    </source>
</evidence>
<dbReference type="InterPro" id="IPR017907">
    <property type="entry name" value="Znf_RING_CS"/>
</dbReference>
<keyword evidence="2" id="KW-0963">Cytoplasm</keyword>
<comment type="caution">
    <text evidence="7">The sequence shown here is derived from an EMBL/GenBank/DDBJ whole genome shotgun (WGS) entry which is preliminary data.</text>
</comment>
<dbReference type="Proteomes" id="UP001153365">
    <property type="component" value="Unassembled WGS sequence"/>
</dbReference>
<dbReference type="SUPFAM" id="SSF57850">
    <property type="entry name" value="RING/U-box"/>
    <property type="match status" value="1"/>
</dbReference>
<sequence length="225" mass="24559">MGFGAPRDFFQGVWGLVTRPLPVSAQPPTLSIANTAEAIKETSCKVFTNHLTTSSKASPPLQEEGLEVTITTTIGSYLLPLLSAIWLPSIVFVHVKYCFILKPTGDYTAHFADPDIRFNWLSFSLVFSAEILFKICLYTVVLLPDVLQVIVNTSSSWHNLGSSKGSAILAQEDPQMSQLACLIGLSPSTAPQMTRCGHIFCYPCLLHYIELSNKGKGQGCKCLVC</sequence>
<keyword evidence="3" id="KW-0479">Metal-binding</keyword>
<dbReference type="InterPro" id="IPR013083">
    <property type="entry name" value="Znf_RING/FYVE/PHD"/>
</dbReference>
<dbReference type="Gene3D" id="3.30.40.10">
    <property type="entry name" value="Zinc/RING finger domain, C3HC4 (zinc finger)"/>
    <property type="match status" value="1"/>
</dbReference>
<keyword evidence="4" id="KW-0863">Zinc-finger</keyword>
<dbReference type="GO" id="GO:0008270">
    <property type="term" value="F:zinc ion binding"/>
    <property type="evidence" value="ECO:0007669"/>
    <property type="project" value="UniProtKB-KW"/>
</dbReference>
<feature type="domain" description="Zinc finger C3HC4 RING-type" evidence="6">
    <location>
        <begin position="189"/>
        <end position="225"/>
    </location>
</feature>
<dbReference type="PANTHER" id="PTHR12983">
    <property type="entry name" value="RING FINGER 10 FAMILY MEMBER"/>
    <property type="match status" value="1"/>
</dbReference>
<evidence type="ECO:0000256" key="1">
    <source>
        <dbReference type="ARBA" id="ARBA00004496"/>
    </source>
</evidence>
<evidence type="ECO:0000259" key="6">
    <source>
        <dbReference type="Pfam" id="PF00097"/>
    </source>
</evidence>
<evidence type="ECO:0000256" key="2">
    <source>
        <dbReference type="ARBA" id="ARBA00022490"/>
    </source>
</evidence>
<evidence type="ECO:0000256" key="3">
    <source>
        <dbReference type="ARBA" id="ARBA00022723"/>
    </source>
</evidence>
<comment type="subcellular location">
    <subcellularLocation>
        <location evidence="1">Cytoplasm</location>
    </subcellularLocation>
</comment>
<dbReference type="InterPro" id="IPR018957">
    <property type="entry name" value="Znf_C3HC4_RING-type"/>
</dbReference>
<dbReference type="AlphaFoldDB" id="A0AAV0ATL1"/>
<evidence type="ECO:0000256" key="4">
    <source>
        <dbReference type="ARBA" id="ARBA00022771"/>
    </source>
</evidence>
<protein>
    <recommendedName>
        <fullName evidence="6">Zinc finger C3HC4 RING-type domain-containing protein</fullName>
    </recommendedName>
</protein>
<dbReference type="GO" id="GO:0005737">
    <property type="term" value="C:cytoplasm"/>
    <property type="evidence" value="ECO:0007669"/>
    <property type="project" value="UniProtKB-SubCell"/>
</dbReference>